<evidence type="ECO:0000313" key="2">
    <source>
        <dbReference type="EMBL" id="GES00932.1"/>
    </source>
</evidence>
<dbReference type="SUPFAM" id="SSF51735">
    <property type="entry name" value="NAD(P)-binding Rossmann-fold domains"/>
    <property type="match status" value="1"/>
</dbReference>
<evidence type="ECO:0008006" key="4">
    <source>
        <dbReference type="Google" id="ProtNLM"/>
    </source>
</evidence>
<dbReference type="Gene3D" id="3.40.50.720">
    <property type="entry name" value="NAD(P)-binding Rossmann-like Domain"/>
    <property type="match status" value="1"/>
</dbReference>
<sequence>MIISGGTDGMGRATALERLARGDRVTVIGSSEAKGRALLDHVANPNLRFLRADLSSIAEVERVVADIAERHDAIDALALFANRISPKRRETVDGLEFTFALYYLSRYLLGSRLRPLLNAAPAPVVINVAGVGNTAGRIFWEDPQLTRRYGPVRAQLQAGRANDLLGVAFANQAESKARYVLYHPGFTRSGADNHQNPLVRGAIKLLATLSARPVADAVRPIVAWIDHPPIDPLSAIDRGRTVDKSLKTLNPDDATRLVAYTEDQLRSLRDLRTPEAPQAG</sequence>
<dbReference type="PANTHER" id="PTHR47534:SF3">
    <property type="entry name" value="ALCOHOL DEHYDROGENASE-LIKE C-TERMINAL DOMAIN-CONTAINING PROTEIN"/>
    <property type="match status" value="1"/>
</dbReference>
<comment type="caution">
    <text evidence="2">The sequence shown here is derived from an EMBL/GenBank/DDBJ whole genome shotgun (WGS) entry which is preliminary data.</text>
</comment>
<keyword evidence="3" id="KW-1185">Reference proteome</keyword>
<organism evidence="2 3">
    <name type="scientific">Acrocarpospora corrugata</name>
    <dbReference type="NCBI Taxonomy" id="35763"/>
    <lineage>
        <taxon>Bacteria</taxon>
        <taxon>Bacillati</taxon>
        <taxon>Actinomycetota</taxon>
        <taxon>Actinomycetes</taxon>
        <taxon>Streptosporangiales</taxon>
        <taxon>Streptosporangiaceae</taxon>
        <taxon>Acrocarpospora</taxon>
    </lineage>
</organism>
<dbReference type="InterPro" id="IPR052228">
    <property type="entry name" value="Sec_Metab_Biosynth_Oxidored"/>
</dbReference>
<dbReference type="Proteomes" id="UP000334990">
    <property type="component" value="Unassembled WGS sequence"/>
</dbReference>
<dbReference type="InterPro" id="IPR036291">
    <property type="entry name" value="NAD(P)-bd_dom_sf"/>
</dbReference>
<dbReference type="InterPro" id="IPR002347">
    <property type="entry name" value="SDR_fam"/>
</dbReference>
<keyword evidence="1" id="KW-0560">Oxidoreductase</keyword>
<reference evidence="2 3" key="1">
    <citation type="submission" date="2019-10" db="EMBL/GenBank/DDBJ databases">
        <title>Whole genome shotgun sequence of Acrocarpospora corrugata NBRC 13972.</title>
        <authorList>
            <person name="Ichikawa N."/>
            <person name="Kimura A."/>
            <person name="Kitahashi Y."/>
            <person name="Komaki H."/>
            <person name="Oguchi A."/>
        </authorList>
    </citation>
    <scope>NUCLEOTIDE SEQUENCE [LARGE SCALE GENOMIC DNA]</scope>
    <source>
        <strain evidence="2 3">NBRC 13972</strain>
    </source>
</reference>
<proteinExistence type="predicted"/>
<dbReference type="EMBL" id="BLAD01000047">
    <property type="protein sequence ID" value="GES00932.1"/>
    <property type="molecule type" value="Genomic_DNA"/>
</dbReference>
<protein>
    <recommendedName>
        <fullName evidence="4">Short-chain dehydrogenase</fullName>
    </recommendedName>
</protein>
<name>A0A5M3VYX7_9ACTN</name>
<dbReference type="AlphaFoldDB" id="A0A5M3VYX7"/>
<accession>A0A5M3VYX7</accession>
<evidence type="ECO:0000256" key="1">
    <source>
        <dbReference type="ARBA" id="ARBA00023002"/>
    </source>
</evidence>
<dbReference type="PANTHER" id="PTHR47534">
    <property type="entry name" value="YALI0E05731P"/>
    <property type="match status" value="1"/>
</dbReference>
<evidence type="ECO:0000313" key="3">
    <source>
        <dbReference type="Proteomes" id="UP000334990"/>
    </source>
</evidence>
<gene>
    <name evidence="2" type="ORF">Acor_29960</name>
</gene>
<dbReference type="GO" id="GO:0016491">
    <property type="term" value="F:oxidoreductase activity"/>
    <property type="evidence" value="ECO:0007669"/>
    <property type="project" value="UniProtKB-KW"/>
</dbReference>
<dbReference type="Pfam" id="PF00106">
    <property type="entry name" value="adh_short"/>
    <property type="match status" value="1"/>
</dbReference>